<dbReference type="STRING" id="475255.SAMN04488101_12066"/>
<dbReference type="EMBL" id="FWYB01000020">
    <property type="protein sequence ID" value="SMD16679.1"/>
    <property type="molecule type" value="Genomic_DNA"/>
</dbReference>
<evidence type="ECO:0000256" key="2">
    <source>
        <dbReference type="ARBA" id="ARBA00023136"/>
    </source>
</evidence>
<dbReference type="Pfam" id="PF07660">
    <property type="entry name" value="STN"/>
    <property type="match status" value="1"/>
</dbReference>
<organism evidence="7 8">
    <name type="scientific">Pedobacter nyackensis</name>
    <dbReference type="NCBI Taxonomy" id="475255"/>
    <lineage>
        <taxon>Bacteria</taxon>
        <taxon>Pseudomonadati</taxon>
        <taxon>Bacteroidota</taxon>
        <taxon>Sphingobacteriia</taxon>
        <taxon>Sphingobacteriales</taxon>
        <taxon>Sphingobacteriaceae</taxon>
        <taxon>Pedobacter</taxon>
    </lineage>
</organism>
<evidence type="ECO:0000259" key="6">
    <source>
        <dbReference type="SMART" id="SM00965"/>
    </source>
</evidence>
<dbReference type="Gene3D" id="3.55.50.30">
    <property type="match status" value="1"/>
</dbReference>
<dbReference type="Pfam" id="PF13715">
    <property type="entry name" value="CarbopepD_reg_2"/>
    <property type="match status" value="1"/>
</dbReference>
<dbReference type="SUPFAM" id="SSF56935">
    <property type="entry name" value="Porins"/>
    <property type="match status" value="1"/>
</dbReference>
<dbReference type="NCBIfam" id="TIGR04057">
    <property type="entry name" value="SusC_RagA_signa"/>
    <property type="match status" value="1"/>
</dbReference>
<dbReference type="Proteomes" id="UP000192678">
    <property type="component" value="Unassembled WGS sequence"/>
</dbReference>
<feature type="transmembrane region" description="Helical" evidence="5">
    <location>
        <begin position="20"/>
        <end position="41"/>
    </location>
</feature>
<keyword evidence="5" id="KW-1133">Transmembrane helix</keyword>
<name>A0A1W2F434_9SPHI</name>
<dbReference type="InterPro" id="IPR018247">
    <property type="entry name" value="EF_Hand_1_Ca_BS"/>
</dbReference>
<keyword evidence="4" id="KW-1134">Transmembrane beta strand</keyword>
<evidence type="ECO:0000256" key="4">
    <source>
        <dbReference type="PROSITE-ProRule" id="PRU01360"/>
    </source>
</evidence>
<dbReference type="InterPro" id="IPR039426">
    <property type="entry name" value="TonB-dep_rcpt-like"/>
</dbReference>
<dbReference type="InterPro" id="IPR037066">
    <property type="entry name" value="Plug_dom_sf"/>
</dbReference>
<evidence type="ECO:0000313" key="7">
    <source>
        <dbReference type="EMBL" id="SMD16679.1"/>
    </source>
</evidence>
<dbReference type="InterPro" id="IPR012910">
    <property type="entry name" value="Plug_dom"/>
</dbReference>
<keyword evidence="4 5" id="KW-0812">Transmembrane</keyword>
<feature type="domain" description="Secretin/TonB short N-terminal" evidence="6">
    <location>
        <begin position="70"/>
        <end position="121"/>
    </location>
</feature>
<keyword evidence="1 4" id="KW-0813">Transport</keyword>
<evidence type="ECO:0000313" key="8">
    <source>
        <dbReference type="Proteomes" id="UP000192678"/>
    </source>
</evidence>
<sequence>MDFYSLCGAPYGKTRGLIKLFLVMKLTLFIVIVIGCMQVNASGYAQKITLSVKNAPLESVFQEVKKQSGYLFWYENSLLSNTRKVDLDLNEVTLKQALDECFKDQPLSYQIVGNTIVIKSRGLVINRNLEREIRGVVTDSVGPIPGVSIKLKNKTTVGTTTDTYGRFSLKIPDDNAVLIFSMVGYDTQEVPVKNLSVLNVVLKATRNTLDDVVVVAFGTQKKTDMVGSITSIKPSDLKVPSSNLTTALAGRAAGVIAYQRSGEPGQDNADFFIRGVTSFGTGKVNPLILIDGVELGVTELARLRPDDIESFSIMKDATSTALYGARGANGVIYVTTKQGKEGKATISFRAETSMSQATSNVELADPVTFMKLYNEAQYARHPFETPFYPQEKIDATAEGVSPIIYPAVDWRRALFKDRAFNHRYNLNVSGGGKVARYYVAGSLAQDNGVIKMDKINNFNNGIDLKSYTLRANVNIDLTNTTELIVRLNGNFDDYTGPIDGGGDLYNKVIRSNPVNFLPYYPKDAAHRSVQHIMFGGLSDKAFINPYADMVKGYKDYNRSLMLAQLELKQKLSFLTEGLTFRTMMNTNRISRYDIARSYNPFFYQLREYDKRTLDYNVELFNESTGREFLDFTLLGDLREQSTVFYMESALNYNRTFSNKHSLSGLLVYIMRSGTNARAGSLQLSLPSRNLGLSGRTTYGYDNRYFAEFNFGYNGSERFHESKRFGFFPSVGLAWTISNEKFWAPLKGKLNNFRLRATYGLVGNDAIGLDADRFFYLSNVDMNNEYRRFIFGREGSTIKNGINVDRYSNADITWETAYKTNLALELGLFNKVNIQADFFSEKRSSILMKRASIPSTMGLTADLSANVGEATAKGMDISVDYSHNFSNGMWLQSRGNFTYSTNKRTIYEEPTYQKEWWKSMVGYPINQQWGYIAERLFVDDNEVNNSPAQNFGSANVAGDIKYKDVNGDGQITELDMVPIGLPTVPEIVYGLGFSFGFKNFDISTFFQGSAISSFWIDPVKVEPFVGGKQIMKAFSDNHFSPENPDSYALWPRLSTETQANNTQPSTWWINNGSFLRLKQAEVGYSLPSKTARRLKMQNMRFYLSGTNLLLLSHFKLWDIEMGGNGLGYPLQKVFNLGLNVTF</sequence>
<comment type="similarity">
    <text evidence="4">Belongs to the TonB-dependent receptor family.</text>
</comment>
<dbReference type="Pfam" id="PF07715">
    <property type="entry name" value="Plug"/>
    <property type="match status" value="1"/>
</dbReference>
<dbReference type="PROSITE" id="PS52016">
    <property type="entry name" value="TONB_DEPENDENT_REC_3"/>
    <property type="match status" value="1"/>
</dbReference>
<protein>
    <submittedName>
        <fullName evidence="7">TonB-linked outer membrane protein, SusC/RagA family</fullName>
    </submittedName>
</protein>
<evidence type="ECO:0000256" key="3">
    <source>
        <dbReference type="ARBA" id="ARBA00023237"/>
    </source>
</evidence>
<dbReference type="AlphaFoldDB" id="A0A1W2F434"/>
<dbReference type="InterPro" id="IPR008969">
    <property type="entry name" value="CarboxyPept-like_regulatory"/>
</dbReference>
<dbReference type="SUPFAM" id="SSF49464">
    <property type="entry name" value="Carboxypeptidase regulatory domain-like"/>
    <property type="match status" value="1"/>
</dbReference>
<keyword evidence="2 4" id="KW-0472">Membrane</keyword>
<evidence type="ECO:0000256" key="1">
    <source>
        <dbReference type="ARBA" id="ARBA00022448"/>
    </source>
</evidence>
<keyword evidence="8" id="KW-1185">Reference proteome</keyword>
<dbReference type="Gene3D" id="2.60.40.1120">
    <property type="entry name" value="Carboxypeptidase-like, regulatory domain"/>
    <property type="match status" value="1"/>
</dbReference>
<keyword evidence="3 4" id="KW-0998">Cell outer membrane</keyword>
<dbReference type="GO" id="GO:0009279">
    <property type="term" value="C:cell outer membrane"/>
    <property type="evidence" value="ECO:0007669"/>
    <property type="project" value="UniProtKB-SubCell"/>
</dbReference>
<accession>A0A1W2F434</accession>
<dbReference type="NCBIfam" id="TIGR04056">
    <property type="entry name" value="OMP_RagA_SusC"/>
    <property type="match status" value="1"/>
</dbReference>
<evidence type="ECO:0000256" key="5">
    <source>
        <dbReference type="SAM" id="Phobius"/>
    </source>
</evidence>
<dbReference type="Gene3D" id="2.170.130.10">
    <property type="entry name" value="TonB-dependent receptor, plug domain"/>
    <property type="match status" value="1"/>
</dbReference>
<dbReference type="SMART" id="SM00965">
    <property type="entry name" value="STN"/>
    <property type="match status" value="1"/>
</dbReference>
<comment type="subcellular location">
    <subcellularLocation>
        <location evidence="4">Cell outer membrane</location>
        <topology evidence="4">Multi-pass membrane protein</topology>
    </subcellularLocation>
</comment>
<dbReference type="FunFam" id="2.170.130.10:FF:000003">
    <property type="entry name" value="SusC/RagA family TonB-linked outer membrane protein"/>
    <property type="match status" value="1"/>
</dbReference>
<reference evidence="7 8" key="1">
    <citation type="submission" date="2017-04" db="EMBL/GenBank/DDBJ databases">
        <authorList>
            <person name="Afonso C.L."/>
            <person name="Miller P.J."/>
            <person name="Scott M.A."/>
            <person name="Spackman E."/>
            <person name="Goraichik I."/>
            <person name="Dimitrov K.M."/>
            <person name="Suarez D.L."/>
            <person name="Swayne D.E."/>
        </authorList>
    </citation>
    <scope>NUCLEOTIDE SEQUENCE [LARGE SCALE GENOMIC DNA]</scope>
    <source>
        <strain evidence="7 8">DSM 19625</strain>
    </source>
</reference>
<proteinExistence type="inferred from homology"/>
<dbReference type="PROSITE" id="PS00018">
    <property type="entry name" value="EF_HAND_1"/>
    <property type="match status" value="1"/>
</dbReference>
<gene>
    <name evidence="7" type="ORF">SAMN04488101_12066</name>
</gene>
<dbReference type="InterPro" id="IPR011662">
    <property type="entry name" value="Secretin/TonB_short_N"/>
</dbReference>
<dbReference type="InterPro" id="IPR023996">
    <property type="entry name" value="TonB-dep_OMP_SusC/RagA"/>
</dbReference>
<dbReference type="InterPro" id="IPR023997">
    <property type="entry name" value="TonB-dep_OMP_SusC/RagA_CS"/>
</dbReference>